<protein>
    <recommendedName>
        <fullName evidence="5">Acyl-CoA synthetase</fullName>
    </recommendedName>
</protein>
<evidence type="ECO:0000256" key="5">
    <source>
        <dbReference type="ARBA" id="ARBA00032875"/>
    </source>
</evidence>
<comment type="similarity">
    <text evidence="1">Belongs to the ATP-dependent AMP-binding enzyme family.</text>
</comment>
<gene>
    <name evidence="8" type="ORF">GCM10025868_27910</name>
</gene>
<evidence type="ECO:0000313" key="8">
    <source>
        <dbReference type="EMBL" id="GMA87541.1"/>
    </source>
</evidence>
<evidence type="ECO:0000256" key="2">
    <source>
        <dbReference type="ARBA" id="ARBA00022598"/>
    </source>
</evidence>
<proteinExistence type="inferred from homology"/>
<dbReference type="Pfam" id="PF23562">
    <property type="entry name" value="AMP-binding_C_3"/>
    <property type="match status" value="1"/>
</dbReference>
<evidence type="ECO:0000256" key="6">
    <source>
        <dbReference type="SAM" id="MobiDB-lite"/>
    </source>
</evidence>
<dbReference type="SUPFAM" id="SSF56801">
    <property type="entry name" value="Acetyl-CoA synthetase-like"/>
    <property type="match status" value="1"/>
</dbReference>
<dbReference type="EMBL" id="BSUZ01000001">
    <property type="protein sequence ID" value="GMA87541.1"/>
    <property type="molecule type" value="Genomic_DNA"/>
</dbReference>
<keyword evidence="4" id="KW-0443">Lipid metabolism</keyword>
<accession>A0ABQ6JJ15</accession>
<dbReference type="PANTHER" id="PTHR43272">
    <property type="entry name" value="LONG-CHAIN-FATTY-ACID--COA LIGASE"/>
    <property type="match status" value="1"/>
</dbReference>
<dbReference type="Gene3D" id="3.40.50.12780">
    <property type="entry name" value="N-terminal domain of ligase-like"/>
    <property type="match status" value="1"/>
</dbReference>
<feature type="region of interest" description="Disordered" evidence="6">
    <location>
        <begin position="220"/>
        <end position="244"/>
    </location>
</feature>
<sequence>MSGGSALGARLAHFYRGIGVTVLEGYGLTETTAAATVNARSGLRIGTVGRALPGFEVKVAADGEVLVRGGNVFREYWNNPQATAEAKDADGWFHTGDLGSMDAEGFLTITGRSKEIIVTAGGKNVAPSGLEDVIRANPIVSQAMVVGDGRNYVGALITLDPESFALWLQDHGREGTPESLRDDPAVRKAVQDSVDRANATVSSAEQIKRFAILGDTWTEDSGHLTPSMKPEAGQGARRLRRRRRGAVRLAPLDR</sequence>
<dbReference type="Pfam" id="PF00501">
    <property type="entry name" value="AMP-binding"/>
    <property type="match status" value="1"/>
</dbReference>
<keyword evidence="3" id="KW-0276">Fatty acid metabolism</keyword>
<comment type="caution">
    <text evidence="8">The sequence shown here is derived from an EMBL/GenBank/DDBJ whole genome shotgun (WGS) entry which is preliminary data.</text>
</comment>
<evidence type="ECO:0000259" key="7">
    <source>
        <dbReference type="Pfam" id="PF00501"/>
    </source>
</evidence>
<dbReference type="InterPro" id="IPR000873">
    <property type="entry name" value="AMP-dep_synth/lig_dom"/>
</dbReference>
<dbReference type="Proteomes" id="UP001157017">
    <property type="component" value="Unassembled WGS sequence"/>
</dbReference>
<dbReference type="PANTHER" id="PTHR43272:SF32">
    <property type="entry name" value="AMP-DEPENDENT SYNTHETASE_LIGASE DOMAIN-CONTAINING PROTEIN"/>
    <property type="match status" value="1"/>
</dbReference>
<keyword evidence="9" id="KW-1185">Reference proteome</keyword>
<feature type="domain" description="AMP-dependent synthetase/ligase" evidence="7">
    <location>
        <begin position="1"/>
        <end position="77"/>
    </location>
</feature>
<name>A0ABQ6JJ15_9ACTN</name>
<evidence type="ECO:0000256" key="1">
    <source>
        <dbReference type="ARBA" id="ARBA00006432"/>
    </source>
</evidence>
<reference evidence="9" key="1">
    <citation type="journal article" date="2019" name="Int. J. Syst. Evol. Microbiol.">
        <title>The Global Catalogue of Microorganisms (GCM) 10K type strain sequencing project: providing services to taxonomists for standard genome sequencing and annotation.</title>
        <authorList>
            <consortium name="The Broad Institute Genomics Platform"/>
            <consortium name="The Broad Institute Genome Sequencing Center for Infectious Disease"/>
            <person name="Wu L."/>
            <person name="Ma J."/>
        </authorList>
    </citation>
    <scope>NUCLEOTIDE SEQUENCE [LARGE SCALE GENOMIC DNA]</scope>
    <source>
        <strain evidence="9">NBRC 108730</strain>
    </source>
</reference>
<evidence type="ECO:0000256" key="4">
    <source>
        <dbReference type="ARBA" id="ARBA00023098"/>
    </source>
</evidence>
<evidence type="ECO:0000256" key="3">
    <source>
        <dbReference type="ARBA" id="ARBA00022832"/>
    </source>
</evidence>
<keyword evidence="2" id="KW-0436">Ligase</keyword>
<organism evidence="8 9">
    <name type="scientific">Angustibacter aerolatus</name>
    <dbReference type="NCBI Taxonomy" id="1162965"/>
    <lineage>
        <taxon>Bacteria</taxon>
        <taxon>Bacillati</taxon>
        <taxon>Actinomycetota</taxon>
        <taxon>Actinomycetes</taxon>
        <taxon>Kineosporiales</taxon>
        <taxon>Kineosporiaceae</taxon>
    </lineage>
</organism>
<evidence type="ECO:0000313" key="9">
    <source>
        <dbReference type="Proteomes" id="UP001157017"/>
    </source>
</evidence>
<dbReference type="InterPro" id="IPR042099">
    <property type="entry name" value="ANL_N_sf"/>
</dbReference>